<dbReference type="EMBL" id="BAOS01000046">
    <property type="protein sequence ID" value="GAX63001.1"/>
    <property type="molecule type" value="Genomic_DNA"/>
</dbReference>
<evidence type="ECO:0000256" key="7">
    <source>
        <dbReference type="RuleBase" id="RU364069"/>
    </source>
</evidence>
<dbReference type="PANTHER" id="PTHR21047">
    <property type="entry name" value="DTDP-6-DEOXY-D-GLUCOSE-3,5 EPIMERASE"/>
    <property type="match status" value="1"/>
</dbReference>
<reference evidence="9" key="1">
    <citation type="journal article" date="2017" name="Environ. Microbiol. Rep.">
        <title>Genetic Diversity of Marine Anaerobic Ammonium-Oxidizing Bacteria as Revealed by Genomic and Proteomic Analyses of 'Candidatus Scalindua japonica'.</title>
        <authorList>
            <person name="Oshiki M."/>
            <person name="Mizuto K."/>
            <person name="Kimura Z."/>
            <person name="Kindaichi T."/>
            <person name="Satoh H."/>
            <person name="Okabe S."/>
        </authorList>
    </citation>
    <scope>NUCLEOTIDE SEQUENCE [LARGE SCALE GENOMIC DNA]</scope>
    <source>
        <strain evidence="9">husup-a2</strain>
    </source>
</reference>
<dbReference type="InterPro" id="IPR014710">
    <property type="entry name" value="RmlC-like_jellyroll"/>
</dbReference>
<evidence type="ECO:0000256" key="1">
    <source>
        <dbReference type="ARBA" id="ARBA00001298"/>
    </source>
</evidence>
<evidence type="ECO:0000256" key="3">
    <source>
        <dbReference type="ARBA" id="ARBA00012098"/>
    </source>
</evidence>
<proteinExistence type="inferred from homology"/>
<feature type="site" description="Participates in a stacking interaction with the thymidine ring of dTDP-4-oxo-6-deoxyglucose" evidence="6">
    <location>
        <position position="139"/>
    </location>
</feature>
<dbReference type="SUPFAM" id="SSF51182">
    <property type="entry name" value="RmlC-like cupins"/>
    <property type="match status" value="1"/>
</dbReference>
<dbReference type="CDD" id="cd00438">
    <property type="entry name" value="cupin_RmlC"/>
    <property type="match status" value="1"/>
</dbReference>
<dbReference type="PANTHER" id="PTHR21047:SF2">
    <property type="entry name" value="THYMIDINE DIPHOSPHO-4-KETO-RHAMNOSE 3,5-EPIMERASE"/>
    <property type="match status" value="1"/>
</dbReference>
<dbReference type="EC" id="5.1.3.13" evidence="3 7"/>
<dbReference type="AlphaFoldDB" id="A0A286U4L5"/>
<dbReference type="UniPathway" id="UPA00124"/>
<dbReference type="Proteomes" id="UP000218542">
    <property type="component" value="Unassembled WGS sequence"/>
</dbReference>
<dbReference type="GO" id="GO:0008830">
    <property type="term" value="F:dTDP-4-dehydrorhamnose 3,5-epimerase activity"/>
    <property type="evidence" value="ECO:0007669"/>
    <property type="project" value="UniProtKB-UniRule"/>
</dbReference>
<dbReference type="GO" id="GO:0000271">
    <property type="term" value="P:polysaccharide biosynthetic process"/>
    <property type="evidence" value="ECO:0007669"/>
    <property type="project" value="TreeGrafter"/>
</dbReference>
<evidence type="ECO:0000256" key="6">
    <source>
        <dbReference type="PIRSR" id="PIRSR600888-3"/>
    </source>
</evidence>
<dbReference type="Gene3D" id="2.60.120.10">
    <property type="entry name" value="Jelly Rolls"/>
    <property type="match status" value="1"/>
</dbReference>
<protein>
    <recommendedName>
        <fullName evidence="4 7">dTDP-4-dehydrorhamnose 3,5-epimerase</fullName>
        <ecNumber evidence="3 7">5.1.3.13</ecNumber>
    </recommendedName>
    <alternativeName>
        <fullName evidence="7">Thymidine diphospho-4-keto-rhamnose 3,5-epimerase</fullName>
    </alternativeName>
</protein>
<name>A0A286U4L5_9BACT</name>
<organism evidence="8 9">
    <name type="scientific">Candidatus Scalindua japonica</name>
    <dbReference type="NCBI Taxonomy" id="1284222"/>
    <lineage>
        <taxon>Bacteria</taxon>
        <taxon>Pseudomonadati</taxon>
        <taxon>Planctomycetota</taxon>
        <taxon>Candidatus Brocadiia</taxon>
        <taxon>Candidatus Brocadiales</taxon>
        <taxon>Candidatus Scalinduaceae</taxon>
        <taxon>Candidatus Scalindua</taxon>
    </lineage>
</organism>
<evidence type="ECO:0000256" key="5">
    <source>
        <dbReference type="PIRSR" id="PIRSR600888-1"/>
    </source>
</evidence>
<sequence length="186" mass="21123">MSFQFKKLAIPEVILIEPEVFKDDRGFFMETYKLSDFKKTGIDVDFVQICHSRSSKNILRGLHYQLNPNAQGKLVRCIKGDVFDVAVDIREGSPTFGKWVAEILSEDNNKMLYIPEGFAHGFVVLSDWADMLYNMTNEYAPESARGIAWDDAGLAISWPVSNPVLSESDQNSPALEKIDNTFKYEK</sequence>
<dbReference type="GO" id="GO:0005829">
    <property type="term" value="C:cytosol"/>
    <property type="evidence" value="ECO:0007669"/>
    <property type="project" value="TreeGrafter"/>
</dbReference>
<dbReference type="OrthoDB" id="9800680at2"/>
<comment type="function">
    <text evidence="2 7">Catalyzes the epimerization of the C3' and C5'positions of dTDP-6-deoxy-D-xylo-4-hexulose, forming dTDP-6-deoxy-L-lyxo-4-hexulose.</text>
</comment>
<dbReference type="InterPro" id="IPR000888">
    <property type="entry name" value="RmlC-like"/>
</dbReference>
<keyword evidence="7" id="KW-0413">Isomerase</keyword>
<comment type="subunit">
    <text evidence="7">Homodimer.</text>
</comment>
<evidence type="ECO:0000256" key="2">
    <source>
        <dbReference type="ARBA" id="ARBA00001997"/>
    </source>
</evidence>
<dbReference type="NCBIfam" id="TIGR01221">
    <property type="entry name" value="rmlC"/>
    <property type="match status" value="1"/>
</dbReference>
<evidence type="ECO:0000313" key="8">
    <source>
        <dbReference type="EMBL" id="GAX63001.1"/>
    </source>
</evidence>
<accession>A0A286U4L5</accession>
<feature type="active site" description="Proton acceptor" evidence="5">
    <location>
        <position position="63"/>
    </location>
</feature>
<evidence type="ECO:0000256" key="4">
    <source>
        <dbReference type="ARBA" id="ARBA00019595"/>
    </source>
</evidence>
<gene>
    <name evidence="8" type="ORF">SCALIN_C46_0005</name>
</gene>
<dbReference type="RefSeq" id="WP_096896399.1">
    <property type="nucleotide sequence ID" value="NZ_BAOS01000046.1"/>
</dbReference>
<dbReference type="Pfam" id="PF00908">
    <property type="entry name" value="dTDP_sugar_isom"/>
    <property type="match status" value="1"/>
</dbReference>
<comment type="similarity">
    <text evidence="7">Belongs to the dTDP-4-dehydrorhamnose 3,5-epimerase family.</text>
</comment>
<keyword evidence="9" id="KW-1185">Reference proteome</keyword>
<comment type="caution">
    <text evidence="8">The sequence shown here is derived from an EMBL/GenBank/DDBJ whole genome shotgun (WGS) entry which is preliminary data.</text>
</comment>
<comment type="catalytic activity">
    <reaction evidence="1 7">
        <text>dTDP-4-dehydro-6-deoxy-alpha-D-glucose = dTDP-4-dehydro-beta-L-rhamnose</text>
        <dbReference type="Rhea" id="RHEA:16969"/>
        <dbReference type="ChEBI" id="CHEBI:57649"/>
        <dbReference type="ChEBI" id="CHEBI:62830"/>
        <dbReference type="EC" id="5.1.3.13"/>
    </reaction>
</comment>
<evidence type="ECO:0000313" key="9">
    <source>
        <dbReference type="Proteomes" id="UP000218542"/>
    </source>
</evidence>
<comment type="pathway">
    <text evidence="7">Carbohydrate biosynthesis; dTDP-L-rhamnose biosynthesis.</text>
</comment>
<dbReference type="InterPro" id="IPR011051">
    <property type="entry name" value="RmlC_Cupin_sf"/>
</dbReference>
<dbReference type="GO" id="GO:0019305">
    <property type="term" value="P:dTDP-rhamnose biosynthetic process"/>
    <property type="evidence" value="ECO:0007669"/>
    <property type="project" value="UniProtKB-UniRule"/>
</dbReference>
<feature type="active site" description="Proton donor" evidence="5">
    <location>
        <position position="133"/>
    </location>
</feature>